<dbReference type="InterPro" id="IPR029044">
    <property type="entry name" value="Nucleotide-diphossugar_trans"/>
</dbReference>
<dbReference type="Proteomes" id="UP001371391">
    <property type="component" value="Unassembled WGS sequence"/>
</dbReference>
<dbReference type="NCBIfam" id="NF002023">
    <property type="entry name" value="PRK00844.1"/>
    <property type="match status" value="1"/>
</dbReference>
<evidence type="ECO:0000259" key="10">
    <source>
        <dbReference type="Pfam" id="PF00483"/>
    </source>
</evidence>
<dbReference type="EC" id="2.7.7.27" evidence="9"/>
<name>A0ABU9GZT7_9GAMM</name>
<dbReference type="SUPFAM" id="SSF51161">
    <property type="entry name" value="Trimeric LpxA-like enzymes"/>
    <property type="match status" value="1"/>
</dbReference>
<keyword evidence="4 9" id="KW-0548">Nucleotidyltransferase</keyword>
<dbReference type="InterPro" id="IPR005836">
    <property type="entry name" value="ADP_Glu_pyroP_CS"/>
</dbReference>
<keyword evidence="2 9" id="KW-0321">Glycogen metabolism</keyword>
<comment type="catalytic activity">
    <reaction evidence="9">
        <text>alpha-D-glucose 1-phosphate + ATP + H(+) = ADP-alpha-D-glucose + diphosphate</text>
        <dbReference type="Rhea" id="RHEA:12120"/>
        <dbReference type="ChEBI" id="CHEBI:15378"/>
        <dbReference type="ChEBI" id="CHEBI:30616"/>
        <dbReference type="ChEBI" id="CHEBI:33019"/>
        <dbReference type="ChEBI" id="CHEBI:57498"/>
        <dbReference type="ChEBI" id="CHEBI:58601"/>
        <dbReference type="EC" id="2.7.7.27"/>
    </reaction>
</comment>
<feature type="domain" description="Glucose-1-phosphate adenylyltransferase/Bifunctional protein GlmU-like C-terminal hexapeptide" evidence="11">
    <location>
        <begin position="306"/>
        <end position="410"/>
    </location>
</feature>
<dbReference type="RefSeq" id="WP_341602364.1">
    <property type="nucleotide sequence ID" value="NZ_JBAKAW010000007.1"/>
</dbReference>
<comment type="subunit">
    <text evidence="9">Homotetramer.</text>
</comment>
<feature type="site" description="Could play a key role in the communication between the regulatory and the substrate sites" evidence="9">
    <location>
        <position position="108"/>
    </location>
</feature>
<keyword evidence="3 9" id="KW-0808">Transferase</keyword>
<dbReference type="PROSITE" id="PS00808">
    <property type="entry name" value="ADP_GLC_PYROPHOSPH_1"/>
    <property type="match status" value="1"/>
</dbReference>
<gene>
    <name evidence="9 12" type="primary">glgC</name>
    <name evidence="12" type="ORF">V6257_08755</name>
</gene>
<dbReference type="NCBIfam" id="NF001947">
    <property type="entry name" value="PRK00725.1"/>
    <property type="match status" value="1"/>
</dbReference>
<dbReference type="GO" id="GO:0008878">
    <property type="term" value="F:glucose-1-phosphate adenylyltransferase activity"/>
    <property type="evidence" value="ECO:0007669"/>
    <property type="project" value="UniProtKB-EC"/>
</dbReference>
<dbReference type="HAMAP" id="MF_00624">
    <property type="entry name" value="GlgC"/>
    <property type="match status" value="1"/>
</dbReference>
<evidence type="ECO:0000313" key="13">
    <source>
        <dbReference type="Proteomes" id="UP001371391"/>
    </source>
</evidence>
<evidence type="ECO:0000256" key="9">
    <source>
        <dbReference type="HAMAP-Rule" id="MF_00624"/>
    </source>
</evidence>
<comment type="similarity">
    <text evidence="1 9">Belongs to the bacterial/plant glucose-1-phosphate adenylyltransferase family.</text>
</comment>
<dbReference type="PANTHER" id="PTHR43523">
    <property type="entry name" value="GLUCOSE-1-PHOSPHATE ADENYLYLTRANSFERASE-RELATED"/>
    <property type="match status" value="1"/>
</dbReference>
<dbReference type="Gene3D" id="2.160.10.10">
    <property type="entry name" value="Hexapeptide repeat proteins"/>
    <property type="match status" value="1"/>
</dbReference>
<dbReference type="CDD" id="cd04651">
    <property type="entry name" value="LbH_G1P_AT_C"/>
    <property type="match status" value="1"/>
</dbReference>
<evidence type="ECO:0000256" key="8">
    <source>
        <dbReference type="ARBA" id="ARBA00023277"/>
    </source>
</evidence>
<accession>A0ABU9GZT7</accession>
<dbReference type="SUPFAM" id="SSF53448">
    <property type="entry name" value="Nucleotide-diphospho-sugar transferases"/>
    <property type="match status" value="1"/>
</dbReference>
<dbReference type="PROSITE" id="PS00810">
    <property type="entry name" value="ADP_GLC_PYROPHOSPH_3"/>
    <property type="match status" value="1"/>
</dbReference>
<dbReference type="NCBIfam" id="TIGR02091">
    <property type="entry name" value="glgC"/>
    <property type="match status" value="1"/>
</dbReference>
<evidence type="ECO:0000259" key="11">
    <source>
        <dbReference type="Pfam" id="PF24894"/>
    </source>
</evidence>
<evidence type="ECO:0000256" key="3">
    <source>
        <dbReference type="ARBA" id="ARBA00022679"/>
    </source>
</evidence>
<dbReference type="PANTHER" id="PTHR43523:SF2">
    <property type="entry name" value="GLUCOSE-1-PHOSPHATE ADENYLYLTRANSFERASE"/>
    <property type="match status" value="1"/>
</dbReference>
<evidence type="ECO:0000256" key="7">
    <source>
        <dbReference type="ARBA" id="ARBA00023056"/>
    </source>
</evidence>
<feature type="binding site" evidence="9">
    <location>
        <position position="208"/>
    </location>
    <ligand>
        <name>alpha-D-glucose 1-phosphate</name>
        <dbReference type="ChEBI" id="CHEBI:58601"/>
    </ligand>
</feature>
<keyword evidence="7 9" id="KW-0320">Glycogen biosynthesis</keyword>
<dbReference type="InterPro" id="IPR005835">
    <property type="entry name" value="NTP_transferase_dom"/>
</dbReference>
<proteinExistence type="inferred from homology"/>
<comment type="pathway">
    <text evidence="9">Glycan biosynthesis; glycogen biosynthesis.</text>
</comment>
<comment type="caution">
    <text evidence="12">The sequence shown here is derived from an EMBL/GenBank/DDBJ whole genome shotgun (WGS) entry which is preliminary data.</text>
</comment>
<protein>
    <recommendedName>
        <fullName evidence="9">Glucose-1-phosphate adenylyltransferase</fullName>
        <ecNumber evidence="9">2.7.7.27</ecNumber>
    </recommendedName>
    <alternativeName>
        <fullName evidence="9">ADP-glucose pyrophosphorylase</fullName>
        <shortName evidence="9">ADPGlc PPase</shortName>
    </alternativeName>
    <alternativeName>
        <fullName evidence="9">ADP-glucose synthase</fullName>
    </alternativeName>
</protein>
<dbReference type="InterPro" id="IPR056818">
    <property type="entry name" value="GlmU/GlgC-like_hexapep"/>
</dbReference>
<dbReference type="Pfam" id="PF24894">
    <property type="entry name" value="Hexapep_GlmU"/>
    <property type="match status" value="1"/>
</dbReference>
<reference evidence="12 13" key="1">
    <citation type="submission" date="2024-02" db="EMBL/GenBank/DDBJ databases">
        <title>Bacteria isolated from the canopy kelp, Nereocystis luetkeana.</title>
        <authorList>
            <person name="Pfister C.A."/>
            <person name="Younker I.T."/>
            <person name="Light S.H."/>
        </authorList>
    </citation>
    <scope>NUCLEOTIDE SEQUENCE [LARGE SCALE GENOMIC DNA]</scope>
    <source>
        <strain evidence="12 13">TI.1.03</strain>
    </source>
</reference>
<evidence type="ECO:0000256" key="5">
    <source>
        <dbReference type="ARBA" id="ARBA00022741"/>
    </source>
</evidence>
<evidence type="ECO:0000313" key="12">
    <source>
        <dbReference type="EMBL" id="MEL0655115.1"/>
    </source>
</evidence>
<dbReference type="InterPro" id="IPR011831">
    <property type="entry name" value="ADP-Glc_PPase"/>
</dbReference>
<dbReference type="InterPro" id="IPR011004">
    <property type="entry name" value="Trimer_LpxA-like_sf"/>
</dbReference>
<keyword evidence="6 9" id="KW-0067">ATP-binding</keyword>
<comment type="function">
    <text evidence="9">Involved in the biosynthesis of ADP-glucose, a building block required for the elongation reactions to produce glycogen. Catalyzes the reaction between ATP and alpha-D-glucose 1-phosphate (G1P) to produce pyrophosphate and ADP-Glc.</text>
</comment>
<evidence type="ECO:0000256" key="1">
    <source>
        <dbReference type="ARBA" id="ARBA00010443"/>
    </source>
</evidence>
<feature type="domain" description="Nucleotidyl transferase" evidence="10">
    <location>
        <begin position="18"/>
        <end position="282"/>
    </location>
</feature>
<evidence type="ECO:0000256" key="4">
    <source>
        <dbReference type="ARBA" id="ARBA00022695"/>
    </source>
</evidence>
<dbReference type="InterPro" id="IPR023049">
    <property type="entry name" value="GlgC_bac"/>
</dbReference>
<feature type="binding site" evidence="9">
    <location>
        <position position="109"/>
    </location>
    <ligand>
        <name>alpha-D-glucose 1-phosphate</name>
        <dbReference type="ChEBI" id="CHEBI:58601"/>
    </ligand>
</feature>
<keyword evidence="13" id="KW-1185">Reference proteome</keyword>
<evidence type="ECO:0000256" key="6">
    <source>
        <dbReference type="ARBA" id="ARBA00022840"/>
    </source>
</evidence>
<feature type="binding site" evidence="9">
    <location>
        <position position="175"/>
    </location>
    <ligand>
        <name>alpha-D-glucose 1-phosphate</name>
        <dbReference type="ChEBI" id="CHEBI:58601"/>
    </ligand>
</feature>
<dbReference type="CDD" id="cd02508">
    <property type="entry name" value="ADP_Glucose_PP"/>
    <property type="match status" value="1"/>
</dbReference>
<evidence type="ECO:0000256" key="2">
    <source>
        <dbReference type="ARBA" id="ARBA00022600"/>
    </source>
</evidence>
<sequence>MPNYANRYISSLTRETYALILAGGRGSRLHELTDWRAKPAVYFGGKHRIIDFPLSNCINSGVRRVGIATQYKSHSLIRHVNRAWGHFKKELGESVEILPASQRQGDDWYCGTADAVFQNIDIIRHELPKYVMILSGDHVYRMDYGALLAEHVQKGADMTVCCIEVPVEEAADTFGVMTVDEENRVCRFDEKPAMPSSVPGKPGTCLASMGNYIFNTEFLFEQLKKDSENEGSGRDFGHDIIPAIIEEHNVFAFPFRDPNQEGQPYWRDVGTLDSFWEANMELVMPEPQLDLYDPTWPIWTYQEQLPPAKFIFDDEDRRGMALDSTVSGGCIISGSAVRKSLLFSNVHVRSFCTIEQSVILPGAVINRGCKIKRAIIDRSCEIPAGLEIGFDKKTDEENGFRVSKKGIVLVTRDMLTELAKKLERQARENKRLA</sequence>
<dbReference type="Pfam" id="PF00483">
    <property type="entry name" value="NTP_transferase"/>
    <property type="match status" value="1"/>
</dbReference>
<feature type="site" description="Could play a key role in the communication between the regulatory and the substrate sites" evidence="9">
    <location>
        <position position="70"/>
    </location>
</feature>
<feature type="binding site" evidence="9">
    <location>
        <begin position="190"/>
        <end position="191"/>
    </location>
    <ligand>
        <name>alpha-D-glucose 1-phosphate</name>
        <dbReference type="ChEBI" id="CHEBI:58601"/>
    </ligand>
</feature>
<dbReference type="PROSITE" id="PS00809">
    <property type="entry name" value="ADP_GLC_PYROPHOSPH_2"/>
    <property type="match status" value="1"/>
</dbReference>
<keyword evidence="5 9" id="KW-0547">Nucleotide-binding</keyword>
<dbReference type="EMBL" id="JBAKAW010000007">
    <property type="protein sequence ID" value="MEL0655115.1"/>
    <property type="molecule type" value="Genomic_DNA"/>
</dbReference>
<dbReference type="Gene3D" id="3.90.550.10">
    <property type="entry name" value="Spore Coat Polysaccharide Biosynthesis Protein SpsA, Chain A"/>
    <property type="match status" value="1"/>
</dbReference>
<keyword evidence="8 9" id="KW-0119">Carbohydrate metabolism</keyword>
<organism evidence="12 13">
    <name type="scientific">Pseudoalteromonas issachenkonii</name>
    <dbReference type="NCBI Taxonomy" id="152297"/>
    <lineage>
        <taxon>Bacteria</taxon>
        <taxon>Pseudomonadati</taxon>
        <taxon>Pseudomonadota</taxon>
        <taxon>Gammaproteobacteria</taxon>
        <taxon>Alteromonadales</taxon>
        <taxon>Pseudoalteromonadaceae</taxon>
        <taxon>Pseudoalteromonas</taxon>
    </lineage>
</organism>